<evidence type="ECO:0000256" key="12">
    <source>
        <dbReference type="RuleBase" id="RU003357"/>
    </source>
</evidence>
<evidence type="ECO:0000256" key="10">
    <source>
        <dbReference type="ARBA" id="ARBA00023237"/>
    </source>
</evidence>
<name>A0A431UMI5_STEMA</name>
<evidence type="ECO:0000256" key="13">
    <source>
        <dbReference type="SAM" id="MobiDB-lite"/>
    </source>
</evidence>
<accession>A0A431UMI5</accession>
<evidence type="ECO:0000256" key="8">
    <source>
        <dbReference type="ARBA" id="ARBA00023136"/>
    </source>
</evidence>
<dbReference type="Gene3D" id="2.170.130.10">
    <property type="entry name" value="TonB-dependent receptor, plug domain"/>
    <property type="match status" value="1"/>
</dbReference>
<dbReference type="Pfam" id="PF07715">
    <property type="entry name" value="Plug"/>
    <property type="match status" value="1"/>
</dbReference>
<keyword evidence="4 11" id="KW-1134">Transmembrane beta strand</keyword>
<evidence type="ECO:0000256" key="2">
    <source>
        <dbReference type="ARBA" id="ARBA00008143"/>
    </source>
</evidence>
<dbReference type="Pfam" id="PF00593">
    <property type="entry name" value="TonB_dep_Rec_b-barrel"/>
    <property type="match status" value="1"/>
</dbReference>
<evidence type="ECO:0000256" key="1">
    <source>
        <dbReference type="ARBA" id="ARBA00004571"/>
    </source>
</evidence>
<evidence type="ECO:0000256" key="11">
    <source>
        <dbReference type="PROSITE-ProRule" id="PRU01360"/>
    </source>
</evidence>
<dbReference type="InterPro" id="IPR039426">
    <property type="entry name" value="TonB-dep_rcpt-like"/>
</dbReference>
<keyword evidence="3 11" id="KW-0813">Transport</keyword>
<dbReference type="PANTHER" id="PTHR30069">
    <property type="entry name" value="TONB-DEPENDENT OUTER MEMBRANE RECEPTOR"/>
    <property type="match status" value="1"/>
</dbReference>
<evidence type="ECO:0000256" key="4">
    <source>
        <dbReference type="ARBA" id="ARBA00022452"/>
    </source>
</evidence>
<feature type="compositionally biased region" description="Polar residues" evidence="13">
    <location>
        <begin position="366"/>
        <end position="380"/>
    </location>
</feature>
<dbReference type="InterPro" id="IPR000531">
    <property type="entry name" value="Beta-barrel_TonB"/>
</dbReference>
<dbReference type="PROSITE" id="PS52016">
    <property type="entry name" value="TONB_DEPENDENT_REC_3"/>
    <property type="match status" value="1"/>
</dbReference>
<evidence type="ECO:0000256" key="9">
    <source>
        <dbReference type="ARBA" id="ARBA00023170"/>
    </source>
</evidence>
<evidence type="ECO:0000256" key="5">
    <source>
        <dbReference type="ARBA" id="ARBA00022692"/>
    </source>
</evidence>
<keyword evidence="10 11" id="KW-0998">Cell outer membrane</keyword>
<dbReference type="AlphaFoldDB" id="A0A431UMI5"/>
<evidence type="ECO:0000256" key="7">
    <source>
        <dbReference type="ARBA" id="ARBA00023077"/>
    </source>
</evidence>
<dbReference type="InterPro" id="IPR037066">
    <property type="entry name" value="Plug_dom_sf"/>
</dbReference>
<comment type="subcellular location">
    <subcellularLocation>
        <location evidence="1 11">Cell outer membrane</location>
        <topology evidence="1 11">Multi-pass membrane protein</topology>
    </subcellularLocation>
</comment>
<evidence type="ECO:0000256" key="6">
    <source>
        <dbReference type="ARBA" id="ARBA00022729"/>
    </source>
</evidence>
<feature type="domain" description="TonB-dependent receptor plug" evidence="15">
    <location>
        <begin position="30"/>
        <end position="129"/>
    </location>
</feature>
<evidence type="ECO:0000259" key="15">
    <source>
        <dbReference type="Pfam" id="PF07715"/>
    </source>
</evidence>
<feature type="region of interest" description="Disordered" evidence="13">
    <location>
        <begin position="353"/>
        <end position="380"/>
    </location>
</feature>
<evidence type="ECO:0000256" key="3">
    <source>
        <dbReference type="ARBA" id="ARBA00022448"/>
    </source>
</evidence>
<dbReference type="PANTHER" id="PTHR30069:SF29">
    <property type="entry name" value="HEMOGLOBIN AND HEMOGLOBIN-HAPTOGLOBIN-BINDING PROTEIN 1-RELATED"/>
    <property type="match status" value="1"/>
</dbReference>
<dbReference type="EMBL" id="RXLZ01000011">
    <property type="protein sequence ID" value="RTQ90780.1"/>
    <property type="molecule type" value="Genomic_DNA"/>
</dbReference>
<keyword evidence="5 11" id="KW-0812">Transmembrane</keyword>
<reference evidence="16 17" key="1">
    <citation type="submission" date="2018-12" db="EMBL/GenBank/DDBJ databases">
        <authorList>
            <person name="Kartti S."/>
            <person name="Manni A."/>
            <person name="Chemao El Fihri M.W."/>
            <person name="Laamarti M."/>
            <person name="Temsamani L."/>
            <person name="El Jamali J.E."/>
            <person name="Ouadghiri M."/>
            <person name="Ibrahimi A."/>
            <person name="Filati-Maltouf A."/>
        </authorList>
    </citation>
    <scope>NUCLEOTIDE SEQUENCE [LARGE SCALE GENOMIC DNA]</scope>
    <source>
        <strain evidence="16 17">MDMC339</strain>
    </source>
</reference>
<dbReference type="InterPro" id="IPR036942">
    <property type="entry name" value="Beta-barrel_TonB_sf"/>
</dbReference>
<dbReference type="Gene3D" id="2.40.170.20">
    <property type="entry name" value="TonB-dependent receptor, beta-barrel domain"/>
    <property type="match status" value="1"/>
</dbReference>
<evidence type="ECO:0000313" key="17">
    <source>
        <dbReference type="Proteomes" id="UP000271705"/>
    </source>
</evidence>
<gene>
    <name evidence="16" type="ORF">EKL94_05620</name>
</gene>
<proteinExistence type="inferred from homology"/>
<feature type="domain" description="TonB-dependent receptor-like beta-barrel" evidence="14">
    <location>
        <begin position="229"/>
        <end position="644"/>
    </location>
</feature>
<dbReference type="InterPro" id="IPR012910">
    <property type="entry name" value="Plug_dom"/>
</dbReference>
<dbReference type="CDD" id="cd01347">
    <property type="entry name" value="ligand_gated_channel"/>
    <property type="match status" value="1"/>
</dbReference>
<comment type="similarity">
    <text evidence="2">Belongs to the TonB-dependent receptor family. Hemoglobin/haptoglobin binding protein subfamily.</text>
</comment>
<keyword evidence="9 16" id="KW-0675">Receptor</keyword>
<dbReference type="GO" id="GO:0044718">
    <property type="term" value="P:siderophore transmembrane transport"/>
    <property type="evidence" value="ECO:0007669"/>
    <property type="project" value="TreeGrafter"/>
</dbReference>
<keyword evidence="8 11" id="KW-0472">Membrane</keyword>
<dbReference type="SUPFAM" id="SSF56935">
    <property type="entry name" value="Porins"/>
    <property type="match status" value="1"/>
</dbReference>
<dbReference type="Proteomes" id="UP000271705">
    <property type="component" value="Unassembled WGS sequence"/>
</dbReference>
<keyword evidence="7 12" id="KW-0798">TonB box</keyword>
<dbReference type="GO" id="GO:0015344">
    <property type="term" value="F:siderophore uptake transmembrane transporter activity"/>
    <property type="evidence" value="ECO:0007669"/>
    <property type="project" value="TreeGrafter"/>
</dbReference>
<evidence type="ECO:0000313" key="16">
    <source>
        <dbReference type="EMBL" id="RTQ90780.1"/>
    </source>
</evidence>
<keyword evidence="6" id="KW-0732">Signal</keyword>
<organism evidence="16 17">
    <name type="scientific">Stenotrophomonas maltophilia</name>
    <name type="common">Pseudomonas maltophilia</name>
    <name type="synonym">Xanthomonas maltophilia</name>
    <dbReference type="NCBI Taxonomy" id="40324"/>
    <lineage>
        <taxon>Bacteria</taxon>
        <taxon>Pseudomonadati</taxon>
        <taxon>Pseudomonadota</taxon>
        <taxon>Gammaproteobacteria</taxon>
        <taxon>Lysobacterales</taxon>
        <taxon>Lysobacteraceae</taxon>
        <taxon>Stenotrophomonas</taxon>
        <taxon>Stenotrophomonas maltophilia group</taxon>
    </lineage>
</organism>
<comment type="caution">
    <text evidence="16">The sequence shown here is derived from an EMBL/GenBank/DDBJ whole genome shotgun (WGS) entry which is preliminary data.</text>
</comment>
<sequence length="702" mass="78619">MALPPTTPSPPNTTDLDAVHVQSGRYDARRDDTASRIVVDHDTLQRHGDTDLLEALKRLPGVSVSNGAPGRPGTVSLRGLGTGYTQILLNGQRTPAGFSLDSLATDLIERIEILRAPSADQGMGAIAGTLNIVTRAPVAKDSQRLTVSWTDTQGRMTPSASWRQARSNLDRDVSLTATATARAFLVEERSREDAWDGVGTPLLHRQSRLRATGQRDSVSLSPSLTFRTSDDTTLSLQALVDASDFRRDMTIDWDTLLGPALRTPHYRQRTHLRLDQGQVSAEWEKKLSDGGSLNLRLAMDGNREDYRFREQGQDEAQQDNLFDRTDAKLHVLGGTTRVKWTLPAWGRHTLQVGAESSMDSRRESRVQQLHSSPSEPSTVSDLSFDARLHRVALYAQDEFPWGARSAFYVGGRWEQLQTRSEGRNFATTRHRASVFTPVLQGLWKRAKGKDQLRVSLSRSFRAPALRSLVPRPYTSTNNRPLNPDEIGNPSLRPELAWGLDAAWEMHGSEGTQGSIGGYLRRIDAPIRNETVLRDGRWLSTPVNGTRAMAWGIEMDGRMPLARLYRRGPDIELRGNATWNHSRVRDLPGPDNRIEDQVPFTASASLDYRISSRWSSGLAYTHRSGGRIRYSLSELDITSYRRELEAWAQYATERHGKLRLTASNLLAQDIETGQWRFDEGGSQVLRNTRRSVPSLRLQWELPL</sequence>
<protein>
    <submittedName>
        <fullName evidence="16">TonB-dependent receptor</fullName>
    </submittedName>
</protein>
<evidence type="ECO:0000259" key="14">
    <source>
        <dbReference type="Pfam" id="PF00593"/>
    </source>
</evidence>
<dbReference type="GO" id="GO:0009279">
    <property type="term" value="C:cell outer membrane"/>
    <property type="evidence" value="ECO:0007669"/>
    <property type="project" value="UniProtKB-SubCell"/>
</dbReference>